<evidence type="ECO:0000259" key="1">
    <source>
        <dbReference type="Pfam" id="PF00656"/>
    </source>
</evidence>
<dbReference type="SUPFAM" id="SSF52129">
    <property type="entry name" value="Caspase-like"/>
    <property type="match status" value="1"/>
</dbReference>
<sequence>MSVKALVIGVSNYFMDGAPNLPFCKNDIEAMAKSLENGLGLKKSNIITCGGTGDVIKEDFDNALARMASITNEEDVLLFYFSGHGQNFDQQHHLILSDDFISTNELIKSLERIPAKSKVVFLDCCYSGNYSIEDLVSAEVNQMITEFHGKGYAVFSSSNAEQVSYGHPDKPISIFTSFLCDAFESKLIVKKGKVSLNDVHKLVKLYLDIWNKKNPTMQQYPIFKRNMGGTIFFKVDDYKPFYTAKVYFDSDQYIIYEVEPAHTGNCKRYGVKVILKEPLSFEEISKVSIEIRDKVKTAEVYKTQQSFERWNGKLANIIWIYFGFDESDMKRSNFICHTTWCDNNQNKDWWYNVDGSNKFMIKDTHFNVYAYYESLKMITKDNTGDKEKLMLAVKEISRTMLKSAEEVISFYNEYINGLISEANFIEQIEPVLSKIEEFFMASTELDIAPIDLQDWMQKYLNIFGTIHDFTFYYNEKYLAQRTPENRKACMEMTIKNYYTNLEEIVEFES</sequence>
<dbReference type="InterPro" id="IPR052039">
    <property type="entry name" value="Caspase-related_regulators"/>
</dbReference>
<evidence type="ECO:0000313" key="2">
    <source>
        <dbReference type="EMBL" id="PFE14051.1"/>
    </source>
</evidence>
<reference evidence="2 3" key="1">
    <citation type="submission" date="2017-09" db="EMBL/GenBank/DDBJ databases">
        <title>Large-scale bioinformatics analysis of Bacillus genomes uncovers conserved roles of natural products in bacterial physiology.</title>
        <authorList>
            <consortium name="Agbiome Team Llc"/>
            <person name="Bleich R.M."/>
            <person name="Grubbs K.J."/>
            <person name="Santa Maria K.C."/>
            <person name="Allen S.E."/>
            <person name="Farag S."/>
            <person name="Shank E.A."/>
            <person name="Bowers A."/>
        </authorList>
    </citation>
    <scope>NUCLEOTIDE SEQUENCE [LARGE SCALE GENOMIC DNA]</scope>
    <source>
        <strain evidence="2 3">AFS022681</strain>
    </source>
</reference>
<dbReference type="InterPro" id="IPR011600">
    <property type="entry name" value="Pept_C14_caspase"/>
</dbReference>
<dbReference type="Proteomes" id="UP000220032">
    <property type="component" value="Unassembled WGS sequence"/>
</dbReference>
<dbReference type="GO" id="GO:0006508">
    <property type="term" value="P:proteolysis"/>
    <property type="evidence" value="ECO:0007669"/>
    <property type="project" value="InterPro"/>
</dbReference>
<dbReference type="Gene3D" id="3.40.50.1460">
    <property type="match status" value="1"/>
</dbReference>
<dbReference type="InterPro" id="IPR029030">
    <property type="entry name" value="Caspase-like_dom_sf"/>
</dbReference>
<proteinExistence type="predicted"/>
<evidence type="ECO:0000313" key="3">
    <source>
        <dbReference type="Proteomes" id="UP000220032"/>
    </source>
</evidence>
<protein>
    <submittedName>
        <fullName evidence="2">Caspase</fullName>
    </submittedName>
</protein>
<dbReference type="RefSeq" id="WP_098343047.1">
    <property type="nucleotide sequence ID" value="NZ_NTRR01000025.1"/>
</dbReference>
<comment type="caution">
    <text evidence="2">The sequence shown here is derived from an EMBL/GenBank/DDBJ whole genome shotgun (WGS) entry which is preliminary data.</text>
</comment>
<organism evidence="2 3">
    <name type="scientific">Bacillus cereus</name>
    <dbReference type="NCBI Taxonomy" id="1396"/>
    <lineage>
        <taxon>Bacteria</taxon>
        <taxon>Bacillati</taxon>
        <taxon>Bacillota</taxon>
        <taxon>Bacilli</taxon>
        <taxon>Bacillales</taxon>
        <taxon>Bacillaceae</taxon>
        <taxon>Bacillus</taxon>
        <taxon>Bacillus cereus group</taxon>
    </lineage>
</organism>
<feature type="domain" description="Peptidase C14 caspase" evidence="1">
    <location>
        <begin position="4"/>
        <end position="226"/>
    </location>
</feature>
<dbReference type="EMBL" id="NTRR01000025">
    <property type="protein sequence ID" value="PFE14051.1"/>
    <property type="molecule type" value="Genomic_DNA"/>
</dbReference>
<name>A0A2A8ZYH4_BACCE</name>
<dbReference type="PANTHER" id="PTHR22576">
    <property type="entry name" value="MUCOSA ASSOCIATED LYMPHOID TISSUE LYMPHOMA TRANSLOCATION PROTEIN 1/PARACASPASE"/>
    <property type="match status" value="1"/>
</dbReference>
<dbReference type="AlphaFoldDB" id="A0A2A8ZYH4"/>
<dbReference type="GO" id="GO:0004197">
    <property type="term" value="F:cysteine-type endopeptidase activity"/>
    <property type="evidence" value="ECO:0007669"/>
    <property type="project" value="InterPro"/>
</dbReference>
<accession>A0A2A8ZYH4</accession>
<dbReference type="PANTHER" id="PTHR22576:SF37">
    <property type="entry name" value="MUCOSA-ASSOCIATED LYMPHOID TISSUE LYMPHOMA TRANSLOCATION PROTEIN 1"/>
    <property type="match status" value="1"/>
</dbReference>
<dbReference type="Pfam" id="PF00656">
    <property type="entry name" value="Peptidase_C14"/>
    <property type="match status" value="1"/>
</dbReference>
<gene>
    <name evidence="2" type="ORF">CN307_17640</name>
</gene>